<evidence type="ECO:0000313" key="3">
    <source>
        <dbReference type="Proteomes" id="UP001152795"/>
    </source>
</evidence>
<organism evidence="2 3">
    <name type="scientific">Paramuricea clavata</name>
    <name type="common">Red gorgonian</name>
    <name type="synonym">Violescent sea-whip</name>
    <dbReference type="NCBI Taxonomy" id="317549"/>
    <lineage>
        <taxon>Eukaryota</taxon>
        <taxon>Metazoa</taxon>
        <taxon>Cnidaria</taxon>
        <taxon>Anthozoa</taxon>
        <taxon>Octocorallia</taxon>
        <taxon>Malacalcyonacea</taxon>
        <taxon>Plexauridae</taxon>
        <taxon>Paramuricea</taxon>
    </lineage>
</organism>
<feature type="compositionally biased region" description="Low complexity" evidence="1">
    <location>
        <begin position="15"/>
        <end position="28"/>
    </location>
</feature>
<dbReference type="OrthoDB" id="5960386at2759"/>
<dbReference type="Proteomes" id="UP001152795">
    <property type="component" value="Unassembled WGS sequence"/>
</dbReference>
<name>A0A7D9ICZ3_PARCT</name>
<feature type="region of interest" description="Disordered" evidence="1">
    <location>
        <begin position="202"/>
        <end position="278"/>
    </location>
</feature>
<evidence type="ECO:0000313" key="2">
    <source>
        <dbReference type="EMBL" id="CAB4002290.1"/>
    </source>
</evidence>
<sequence>MEQEVEGARHGGGSTATVEVAESEPAVESGKDPILAGAESEKKEKGHRGKHKCPFPSCSAEVIHLPRHMRQVHRWDKPNSAGVVSAFSLRKPRKGTGKSTRKHKVCPVDGCMSVVKRIHNHLVDFHGMKSGSNVYKRSLKSAVHHQVIDISSESSCESSSIDEEELRSYKEISKAPKRKEKKKEGEKVKKVKHESIFKKVYSSDDEDDSDYPSIFRGPCTEKEREHSHELSNAEESPMPERDEEMSEERSSEKQETTDQSSSDGSYIDDSEVESVHLSSPLDMLPDERVFKQFEEWLQTADGGRREKPIAQQCSRQIQLVIQYICPEKPNLKDILDRKTLRDKWLHKFEKERRPGTVKSYLGALRQFYSFLECESPMNIDAPPKALSALIVQMAQWSKSYHKLVKNRFWEKRMDDLEKLRKPEQIQKFIFIIHHSSFLF</sequence>
<accession>A0A7D9ICZ3</accession>
<reference evidence="2" key="1">
    <citation type="submission" date="2020-04" db="EMBL/GenBank/DDBJ databases">
        <authorList>
            <person name="Alioto T."/>
            <person name="Alioto T."/>
            <person name="Gomez Garrido J."/>
        </authorList>
    </citation>
    <scope>NUCLEOTIDE SEQUENCE</scope>
    <source>
        <strain evidence="2">A484AB</strain>
    </source>
</reference>
<gene>
    <name evidence="2" type="ORF">PACLA_8A063424</name>
</gene>
<dbReference type="EMBL" id="CACRXK020004313">
    <property type="protein sequence ID" value="CAB4002290.1"/>
    <property type="molecule type" value="Genomic_DNA"/>
</dbReference>
<keyword evidence="3" id="KW-1185">Reference proteome</keyword>
<feature type="region of interest" description="Disordered" evidence="1">
    <location>
        <begin position="1"/>
        <end position="52"/>
    </location>
</feature>
<dbReference type="AlphaFoldDB" id="A0A7D9ICZ3"/>
<feature type="compositionally biased region" description="Basic and acidic residues" evidence="1">
    <location>
        <begin position="219"/>
        <end position="231"/>
    </location>
</feature>
<feature type="compositionally biased region" description="Basic and acidic residues" evidence="1">
    <location>
        <begin position="247"/>
        <end position="256"/>
    </location>
</feature>
<proteinExistence type="predicted"/>
<evidence type="ECO:0000256" key="1">
    <source>
        <dbReference type="SAM" id="MobiDB-lite"/>
    </source>
</evidence>
<comment type="caution">
    <text evidence="2">The sequence shown here is derived from an EMBL/GenBank/DDBJ whole genome shotgun (WGS) entry which is preliminary data.</text>
</comment>
<protein>
    <submittedName>
        <fullName evidence="2">Uncharacterized protein</fullName>
    </submittedName>
</protein>